<dbReference type="InterPro" id="IPR012338">
    <property type="entry name" value="Beta-lactam/transpept-like"/>
</dbReference>
<reference evidence="4" key="1">
    <citation type="submission" date="2022-12" db="EMBL/GenBank/DDBJ databases">
        <authorList>
            <person name="Petersen C."/>
        </authorList>
    </citation>
    <scope>NUCLEOTIDE SEQUENCE</scope>
    <source>
        <strain evidence="4">IBT 35673</strain>
    </source>
</reference>
<dbReference type="Pfam" id="PF26335">
    <property type="entry name" value="ARB_00930_C"/>
    <property type="match status" value="1"/>
</dbReference>
<evidence type="ECO:0000256" key="1">
    <source>
        <dbReference type="SAM" id="SignalP"/>
    </source>
</evidence>
<accession>A0A9W9UK92</accession>
<dbReference type="InterPro" id="IPR058664">
    <property type="entry name" value="ARB_00930-like_C"/>
</dbReference>
<dbReference type="AlphaFoldDB" id="A0A9W9UK92"/>
<dbReference type="InterPro" id="IPR051478">
    <property type="entry name" value="Beta-lactamase-like_AB/R"/>
</dbReference>
<dbReference type="PANTHER" id="PTHR22935:SF97">
    <property type="entry name" value="BETA-LACTAMASE-RELATED DOMAIN-CONTAINING PROTEIN"/>
    <property type="match status" value="1"/>
</dbReference>
<dbReference type="Gene3D" id="3.40.710.10">
    <property type="entry name" value="DD-peptidase/beta-lactamase superfamily"/>
    <property type="match status" value="2"/>
</dbReference>
<feature type="domain" description="Beta-lactamase-related" evidence="2">
    <location>
        <begin position="97"/>
        <end position="420"/>
    </location>
</feature>
<sequence>MLWTKWLLLLASTHAQSTPDCPILGAAYPAPRALSKDPTFLAATQKISTRLNTAIDNENLSSVSFALQIFSSHESDPAYGFYLTDDLIKNGNVGVTEVDENTIFRIGSISKLWTMFLYMTFGGIRYFYEPVSKYVPELRVNQSMAQSTNAIDYIQWDGVTIGELASHQAGVLRDYAFLDLSFQQKTLQIQGFPALAGSQQLTCGNAHPCDRKSWYLGLFGFRWSRKWFYLFPSTRLIVHLLLDPVTPTSHTPVYSNAGYQILGYAMEAILNSSYEKILMDRLIEPLNLTRSSLHTPDPALAVVPYNESFSYFNFEFGDEASAGAIYSSAKDMSTFGRAILSNKLVDPSVTRQWMKPITHTSSIRQAVGAPWEIYSFSTPRRTDFYTKAGDIGMYSSFIGLSPDHDAGFSVLLAGSNSHQSTAMISEIVSDILLPTLDLVARNQALERFGGTYQLATDGSNSSITITADDGPGLKIESWISNSVDMYATLMGMQKVTDRSAMSIRLQPTGLQTGTRIGFAAVIYSQPTPPNAGPITGSCFSWQLLESFIYGNVALSEFEFEVNDDGNATSVSPRALRITLPRL</sequence>
<evidence type="ECO:0000313" key="5">
    <source>
        <dbReference type="Proteomes" id="UP001147695"/>
    </source>
</evidence>
<keyword evidence="1" id="KW-0732">Signal</keyword>
<evidence type="ECO:0000313" key="4">
    <source>
        <dbReference type="EMBL" id="KAJ5345727.1"/>
    </source>
</evidence>
<evidence type="ECO:0000259" key="3">
    <source>
        <dbReference type="Pfam" id="PF26335"/>
    </source>
</evidence>
<dbReference type="SUPFAM" id="SSF56601">
    <property type="entry name" value="beta-lactamase/transpeptidase-like"/>
    <property type="match status" value="1"/>
</dbReference>
<evidence type="ECO:0000259" key="2">
    <source>
        <dbReference type="Pfam" id="PF00144"/>
    </source>
</evidence>
<protein>
    <submittedName>
        <fullName evidence="4">Beta-lactamase-related protein</fullName>
    </submittedName>
</protein>
<reference evidence="4" key="2">
    <citation type="journal article" date="2023" name="IMA Fungus">
        <title>Comparative genomic study of the Penicillium genus elucidates a diverse pangenome and 15 lateral gene transfer events.</title>
        <authorList>
            <person name="Petersen C."/>
            <person name="Sorensen T."/>
            <person name="Nielsen M.R."/>
            <person name="Sondergaard T.E."/>
            <person name="Sorensen J.L."/>
            <person name="Fitzpatrick D.A."/>
            <person name="Frisvad J.C."/>
            <person name="Nielsen K.L."/>
        </authorList>
    </citation>
    <scope>NUCLEOTIDE SEQUENCE</scope>
    <source>
        <strain evidence="4">IBT 35673</strain>
    </source>
</reference>
<dbReference type="EMBL" id="JAPZBQ010000002">
    <property type="protein sequence ID" value="KAJ5345727.1"/>
    <property type="molecule type" value="Genomic_DNA"/>
</dbReference>
<dbReference type="Proteomes" id="UP001147695">
    <property type="component" value="Unassembled WGS sequence"/>
</dbReference>
<gene>
    <name evidence="4" type="ORF">N7452_003731</name>
</gene>
<feature type="signal peptide" evidence="1">
    <location>
        <begin position="1"/>
        <end position="15"/>
    </location>
</feature>
<dbReference type="PANTHER" id="PTHR22935">
    <property type="entry name" value="PENICILLIN-BINDING PROTEIN"/>
    <property type="match status" value="1"/>
</dbReference>
<feature type="domain" description="Beta-lactamase-like ARB-00930-like C-terminal" evidence="3">
    <location>
        <begin position="440"/>
        <end position="581"/>
    </location>
</feature>
<feature type="chain" id="PRO_5040808274" evidence="1">
    <location>
        <begin position="16"/>
        <end position="582"/>
    </location>
</feature>
<dbReference type="Pfam" id="PF00144">
    <property type="entry name" value="Beta-lactamase"/>
    <property type="match status" value="1"/>
</dbReference>
<comment type="caution">
    <text evidence="4">The sequence shown here is derived from an EMBL/GenBank/DDBJ whole genome shotgun (WGS) entry which is preliminary data.</text>
</comment>
<name>A0A9W9UK92_PENBR</name>
<dbReference type="InterPro" id="IPR001466">
    <property type="entry name" value="Beta-lactam-related"/>
</dbReference>
<proteinExistence type="predicted"/>
<organism evidence="4 5">
    <name type="scientific">Penicillium brevicompactum</name>
    <dbReference type="NCBI Taxonomy" id="5074"/>
    <lineage>
        <taxon>Eukaryota</taxon>
        <taxon>Fungi</taxon>
        <taxon>Dikarya</taxon>
        <taxon>Ascomycota</taxon>
        <taxon>Pezizomycotina</taxon>
        <taxon>Eurotiomycetes</taxon>
        <taxon>Eurotiomycetidae</taxon>
        <taxon>Eurotiales</taxon>
        <taxon>Aspergillaceae</taxon>
        <taxon>Penicillium</taxon>
    </lineage>
</organism>